<dbReference type="InterPro" id="IPR046837">
    <property type="entry name" value="Laa1/Sip1/HEATR5-like_HEAT"/>
</dbReference>
<accession>A0A6A0A2G9</accession>
<dbReference type="SUPFAM" id="SSF48371">
    <property type="entry name" value="ARM repeat"/>
    <property type="match status" value="1"/>
</dbReference>
<keyword evidence="2" id="KW-1185">Reference proteome</keyword>
<dbReference type="InterPro" id="IPR044218">
    <property type="entry name" value="SWEETIE"/>
</dbReference>
<evidence type="ECO:0000313" key="1">
    <source>
        <dbReference type="EMBL" id="GFH23582.1"/>
    </source>
</evidence>
<comment type="caution">
    <text evidence="1">The sequence shown here is derived from an EMBL/GenBank/DDBJ whole genome shotgun (WGS) entry which is preliminary data.</text>
</comment>
<protein>
    <submittedName>
        <fullName evidence="1">HEAT repeat-containing 5B isoform X2</fullName>
    </submittedName>
</protein>
<organism evidence="1 2">
    <name type="scientific">Haematococcus lacustris</name>
    <name type="common">Green alga</name>
    <name type="synonym">Haematococcus pluvialis</name>
    <dbReference type="NCBI Taxonomy" id="44745"/>
    <lineage>
        <taxon>Eukaryota</taxon>
        <taxon>Viridiplantae</taxon>
        <taxon>Chlorophyta</taxon>
        <taxon>core chlorophytes</taxon>
        <taxon>Chlorophyceae</taxon>
        <taxon>CS clade</taxon>
        <taxon>Chlamydomonadales</taxon>
        <taxon>Haematococcaceae</taxon>
        <taxon>Haematococcus</taxon>
    </lineage>
</organism>
<dbReference type="EMBL" id="BLLF01002306">
    <property type="protein sequence ID" value="GFH23582.1"/>
    <property type="molecule type" value="Genomic_DNA"/>
</dbReference>
<dbReference type="PANTHER" id="PTHR46975">
    <property type="entry name" value="PROTEIN SWEETIE"/>
    <property type="match status" value="1"/>
</dbReference>
<name>A0A6A0A2G9_HAELA</name>
<sequence>MVSCGMQVMLMCDMAAAVLSDARAKGLVTDSSLGAALASGEVPYAQASALHILSTSILPALSDQNRRALLSKLAALLAKPGCATPTAVVAIEGLSLLMAVLGELGDDDAGELVERTLIAQTSSHSGPVRYQAARGLAAMVSAQPARAARVISRQLDCLQAAANLLCGQHVSTGPLGMDTSALGELIGKAQPGLIAAAHGAALAAAAGLWVAPQLPLSIPRALPCRAAALARHLITEPHATGNTPRALLKESGYILLNVLLDYLHPGGDADLAMQLWWRAVALQALNTYLARVMAPGLASNAAAQGVSVLAMQAICLGKVLAQMSPPVQVQLLDAHVPVSVGALMAVARRPAGCTAVWALHALSLCAQASGPAFTSHIHGSLRLARDLLLTSQLADEQLRPAAARLANAVVGVMGPELSLGSATYLLAKCLTRDLCTSGALVVHDPALLAAVISAQAGGQLEEVEAGKAGQEVAVRAPWPIAASTLECELQAVLFTQQLVLCCGQAVQISKHLAVLQATLLSEHHALHKAAVGTLRLLAGKDAQAVLSGRIEVAVITALDSETDAVLAAAVAASAAGLQGLAAAGALRIHTRMVAAQLLRLVEVGYKLATGPLEALRPAGVQLLDQLVQGFSQVEDPLMPGARLLEQYQAQLVSALRTALAPGSAPTLLTAGWRLSTCFLASGLTAGDGVVLRRLLELLVSPLASWHALGSEQQYGEWVGLQQRVALLEAHAQCTLLQWRGSDAQAAAIIGQAQRPHSCVNA</sequence>
<gene>
    <name evidence="1" type="ORF">HaLaN_21212</name>
</gene>
<dbReference type="Proteomes" id="UP000485058">
    <property type="component" value="Unassembled WGS sequence"/>
</dbReference>
<evidence type="ECO:0000313" key="2">
    <source>
        <dbReference type="Proteomes" id="UP000485058"/>
    </source>
</evidence>
<dbReference type="PANTHER" id="PTHR46975:SF2">
    <property type="entry name" value="PROTEIN SWEETIE"/>
    <property type="match status" value="1"/>
</dbReference>
<reference evidence="1 2" key="1">
    <citation type="submission" date="2020-02" db="EMBL/GenBank/DDBJ databases">
        <title>Draft genome sequence of Haematococcus lacustris strain NIES-144.</title>
        <authorList>
            <person name="Morimoto D."/>
            <person name="Nakagawa S."/>
            <person name="Yoshida T."/>
            <person name="Sawayama S."/>
        </authorList>
    </citation>
    <scope>NUCLEOTIDE SEQUENCE [LARGE SCALE GENOMIC DNA]</scope>
    <source>
        <strain evidence="1 2">NIES-144</strain>
    </source>
</reference>
<dbReference type="AlphaFoldDB" id="A0A6A0A2G9"/>
<dbReference type="Pfam" id="PF20210">
    <property type="entry name" value="Laa1_Sip1_HTR5"/>
    <property type="match status" value="1"/>
</dbReference>
<proteinExistence type="predicted"/>
<dbReference type="InterPro" id="IPR016024">
    <property type="entry name" value="ARM-type_fold"/>
</dbReference>
<dbReference type="GO" id="GO:0005975">
    <property type="term" value="P:carbohydrate metabolic process"/>
    <property type="evidence" value="ECO:0007669"/>
    <property type="project" value="InterPro"/>
</dbReference>